<dbReference type="Pfam" id="PF04230">
    <property type="entry name" value="PS_pyruv_trans"/>
    <property type="match status" value="1"/>
</dbReference>
<name>A0A6N3DZH4_9BACT</name>
<dbReference type="InterPro" id="IPR007345">
    <property type="entry name" value="Polysacch_pyruvyl_Trfase"/>
</dbReference>
<proteinExistence type="predicted"/>
<dbReference type="EMBL" id="CACRUT010000015">
    <property type="protein sequence ID" value="VYU31871.1"/>
    <property type="molecule type" value="Genomic_DNA"/>
</dbReference>
<dbReference type="RefSeq" id="WP_412442004.1">
    <property type="nucleotide sequence ID" value="NZ_CACRUT010000015.1"/>
</dbReference>
<evidence type="ECO:0000259" key="1">
    <source>
        <dbReference type="Pfam" id="PF04230"/>
    </source>
</evidence>
<evidence type="ECO:0000313" key="2">
    <source>
        <dbReference type="EMBL" id="VYU31871.1"/>
    </source>
</evidence>
<accession>A0A6N3DZH4</accession>
<organism evidence="2">
    <name type="scientific">Paraprevotella clara</name>
    <dbReference type="NCBI Taxonomy" id="454154"/>
    <lineage>
        <taxon>Bacteria</taxon>
        <taxon>Pseudomonadati</taxon>
        <taxon>Bacteroidota</taxon>
        <taxon>Bacteroidia</taxon>
        <taxon>Bacteroidales</taxon>
        <taxon>Prevotellaceae</taxon>
        <taxon>Paraprevotella</taxon>
    </lineage>
</organism>
<reference evidence="2" key="1">
    <citation type="submission" date="2019-11" db="EMBL/GenBank/DDBJ databases">
        <authorList>
            <person name="Feng L."/>
        </authorList>
    </citation>
    <scope>NUCLEOTIDE SEQUENCE</scope>
    <source>
        <strain evidence="2">PclaraLFYP37</strain>
    </source>
</reference>
<feature type="domain" description="Polysaccharide pyruvyl transferase" evidence="1">
    <location>
        <begin position="125"/>
        <end position="289"/>
    </location>
</feature>
<protein>
    <recommendedName>
        <fullName evidence="1">Polysaccharide pyruvyl transferase domain-containing protein</fullName>
    </recommendedName>
</protein>
<gene>
    <name evidence="2" type="ORF">PCLFYP37_02501</name>
</gene>
<sequence length="365" mass="42538">MNKTFYSAYTCKNNLGDLIINKMQIEEYSKYGEVYVDFTGMPDNFKNILLNQDNSNIKDFTATYGQSYRGKHFIQVIKLLKKEGFTHFTKSPGPYAVLSLPLKKLTIRLIGALGYMTANHLGLKVFAFGIDLDYTSNQPKWLRLLNVKYFSLYNAIGLRSLKNYEECKNDLNNTRYVPDMAILYNPQPYTNINRRRIALSFRYVAETEILLKELKEILPIFFSKGYAVDIIFQVEEDRLFAKVLAKSLKEYNLNVLSQCIWYDNLDTYSKYDYVFSNRLHVLLLAAKYGAIPLALISKDLKEKKISNIFNSISLGYLMKHIGFTNKEQWIELLSNKEAIKHEVNNALEYQKQICIKSIKEFYQQV</sequence>
<dbReference type="AlphaFoldDB" id="A0A6N3DZH4"/>